<name>A0A2P7TXP2_9NEIS</name>
<feature type="transmembrane region" description="Helical" evidence="1">
    <location>
        <begin position="81"/>
        <end position="104"/>
    </location>
</feature>
<reference evidence="2 3" key="1">
    <citation type="submission" date="2018-03" db="EMBL/GenBank/DDBJ databases">
        <title>Neisseria weixii sp. nov., isolated from the intestinal contents of Tibetan Plateau pika (Ochotona curzoniae) in Yushu, Qinghai Province, China.</title>
        <authorList>
            <person name="Gui Z."/>
        </authorList>
    </citation>
    <scope>NUCLEOTIDE SEQUENCE [LARGE SCALE GENOMIC DNA]</scope>
    <source>
        <strain evidence="2 3">ATCC 51483</strain>
    </source>
</reference>
<evidence type="ECO:0000313" key="2">
    <source>
        <dbReference type="EMBL" id="PSJ79486.1"/>
    </source>
</evidence>
<gene>
    <name evidence="2" type="ORF">C7N83_11890</name>
</gene>
<keyword evidence="1" id="KW-0472">Membrane</keyword>
<dbReference type="EMBL" id="PXYY01000103">
    <property type="protein sequence ID" value="PSJ79486.1"/>
    <property type="molecule type" value="Genomic_DNA"/>
</dbReference>
<comment type="caution">
    <text evidence="2">The sequence shown here is derived from an EMBL/GenBank/DDBJ whole genome shotgun (WGS) entry which is preliminary data.</text>
</comment>
<accession>A0A2P7TXP2</accession>
<keyword evidence="1" id="KW-1133">Transmembrane helix</keyword>
<feature type="transmembrane region" description="Helical" evidence="1">
    <location>
        <begin position="46"/>
        <end position="69"/>
    </location>
</feature>
<keyword evidence="3" id="KW-1185">Reference proteome</keyword>
<proteinExistence type="predicted"/>
<keyword evidence="1" id="KW-0812">Transmembrane</keyword>
<evidence type="ECO:0000313" key="3">
    <source>
        <dbReference type="Proteomes" id="UP000241868"/>
    </source>
</evidence>
<protein>
    <submittedName>
        <fullName evidence="2">Uncharacterized protein</fullName>
    </submittedName>
</protein>
<dbReference type="AlphaFoldDB" id="A0A2P7TXP2"/>
<dbReference type="RefSeq" id="WP_106742901.1">
    <property type="nucleotide sequence ID" value="NZ_PXYY01000103.1"/>
</dbReference>
<organism evidence="2 3">
    <name type="scientific">Neisseria iguanae</name>
    <dbReference type="NCBI Taxonomy" id="90242"/>
    <lineage>
        <taxon>Bacteria</taxon>
        <taxon>Pseudomonadati</taxon>
        <taxon>Pseudomonadota</taxon>
        <taxon>Betaproteobacteria</taxon>
        <taxon>Neisseriales</taxon>
        <taxon>Neisseriaceae</taxon>
        <taxon>Neisseria</taxon>
    </lineage>
</organism>
<sequence length="162" mass="18137">MSRLFTAFPIWIILTDMIYSLGLNIAQSMNRQSNQPQTDAITPDIAFSSLQVVSNGGMILIIGFGLIVLLQLNRTVLQKKVLPIGIFRTLGLIAVLAFSLPSIWEWLWAFISLLSGHNVLNLNNIRYLISAICLPAIAILCVYRLFGWYRLQTSLPTLTSNQ</sequence>
<dbReference type="Proteomes" id="UP000241868">
    <property type="component" value="Unassembled WGS sequence"/>
</dbReference>
<evidence type="ECO:0000256" key="1">
    <source>
        <dbReference type="SAM" id="Phobius"/>
    </source>
</evidence>
<feature type="transmembrane region" description="Helical" evidence="1">
    <location>
        <begin position="124"/>
        <end position="146"/>
    </location>
</feature>
<dbReference type="OrthoDB" id="8606854at2"/>